<name>A0AAX4G937_9CAUD</name>
<evidence type="ECO:0000313" key="1">
    <source>
        <dbReference type="EMBL" id="WPH64539.1"/>
    </source>
</evidence>
<evidence type="ECO:0000313" key="2">
    <source>
        <dbReference type="Proteomes" id="UP001432061"/>
    </source>
</evidence>
<dbReference type="EMBL" id="OR776998">
    <property type="protein sequence ID" value="WPH64539.1"/>
    <property type="molecule type" value="Genomic_DNA"/>
</dbReference>
<protein>
    <recommendedName>
        <fullName evidence="3">Tail completion protein</fullName>
    </recommendedName>
</protein>
<accession>A0AAX4G937</accession>
<proteinExistence type="predicted"/>
<dbReference type="Proteomes" id="UP001432061">
    <property type="component" value="Segment"/>
</dbReference>
<sequence length="261" mass="28861">MFSSKQPKGTSFWKGWNSCTMMSSIPLLQVGTLADNVTGTVRTSGFQSSETEIIGVTKMRQLVNKSIEHANNNLLIPRIRVTKYLHSKGAIMSNVQFKNENPNFAASDKWRLTIGDLVLLTRNIHDFSIPGVYSEGIDGPSPGDVLVSIPSERLTYDPVVFTFVIDEDWKSWLQIHQWITSNVGKDLPVSKDITIELLDNLNRPIGLTLVLEEARPTALDNVLVDVDAAVPQLVTTVTFKFQQLVPLSGGKAIDSNPRNAV</sequence>
<evidence type="ECO:0008006" key="3">
    <source>
        <dbReference type="Google" id="ProtNLM"/>
    </source>
</evidence>
<reference evidence="1" key="1">
    <citation type="submission" date="2023-11" db="EMBL/GenBank/DDBJ databases">
        <authorList>
            <person name="Tan Y."/>
        </authorList>
    </citation>
    <scope>NUCLEOTIDE SEQUENCE</scope>
</reference>
<organism evidence="1 2">
    <name type="scientific">Escherichia phage YX22</name>
    <dbReference type="NCBI Taxonomy" id="3093951"/>
    <lineage>
        <taxon>Viruses</taxon>
        <taxon>Duplodnaviria</taxon>
        <taxon>Heunggongvirae</taxon>
        <taxon>Uroviricota</taxon>
        <taxon>Caudoviricetes</taxon>
        <taxon>Pantevenvirales</taxon>
        <taxon>Ackermannviridae</taxon>
        <taxon>Aglimvirinae</taxon>
    </lineage>
</organism>